<dbReference type="KEGG" id="vie:OL234_01460"/>
<evidence type="ECO:0000313" key="5">
    <source>
        <dbReference type="Proteomes" id="UP001179647"/>
    </source>
</evidence>
<evidence type="ECO:0000256" key="1">
    <source>
        <dbReference type="SAM" id="MobiDB-lite"/>
    </source>
</evidence>
<dbReference type="RefSeq" id="WP_275469400.1">
    <property type="nucleotide sequence ID" value="NZ_CP110232.1"/>
</dbReference>
<keyword evidence="2" id="KW-0732">Signal</keyword>
<feature type="domain" description="WxL" evidence="3">
    <location>
        <begin position="27"/>
        <end position="252"/>
    </location>
</feature>
<keyword evidence="5" id="KW-1185">Reference proteome</keyword>
<evidence type="ECO:0000259" key="3">
    <source>
        <dbReference type="Pfam" id="PF13731"/>
    </source>
</evidence>
<sequence>MKKTLISTILLSTLVLGGAQAFAADSATNVGSKGTIGFTDGGVDPENPEEPKEPEITDPNNPGEPGEKPGDKPGGTENPNQGSLKVEYVPNFQFNTQKVSKKTERYSATPANYDKEEEKLSKPLFAQVSDLRVKEADALTPWTLTLAASPFDNELAEGSTIELNDVSLISANDESTKLTEQIKVPTTGEATTLVEEGASGLSVVRFGEAKEMKTDDEVKAYKGVQLVVPSKVSLSATKGVEYTTSLTWNLTAGDIDEASQGTPELEA</sequence>
<dbReference type="Proteomes" id="UP001179647">
    <property type="component" value="Chromosome"/>
</dbReference>
<evidence type="ECO:0000313" key="4">
    <source>
        <dbReference type="EMBL" id="WEG73600.1"/>
    </source>
</evidence>
<dbReference type="Pfam" id="PF13731">
    <property type="entry name" value="WxL"/>
    <property type="match status" value="1"/>
</dbReference>
<feature type="region of interest" description="Disordered" evidence="1">
    <location>
        <begin position="29"/>
        <end position="87"/>
    </location>
</feature>
<gene>
    <name evidence="4" type="ORF">OL234_01460</name>
</gene>
<protein>
    <submittedName>
        <fullName evidence="4">WxL domain-containing protein</fullName>
    </submittedName>
</protein>
<proteinExistence type="predicted"/>
<feature type="signal peptide" evidence="2">
    <location>
        <begin position="1"/>
        <end position="23"/>
    </location>
</feature>
<reference evidence="4" key="1">
    <citation type="submission" date="2022-10" db="EMBL/GenBank/DDBJ databases">
        <title>Vagococcus sp. isolated from poultry meat.</title>
        <authorList>
            <person name="Johansson P."/>
            <person name="Bjorkroth J."/>
        </authorList>
    </citation>
    <scope>NUCLEOTIDE SEQUENCE</scope>
    <source>
        <strain evidence="4">STAA11</strain>
    </source>
</reference>
<feature type="chain" id="PRO_5042144089" evidence="2">
    <location>
        <begin position="24"/>
        <end position="267"/>
    </location>
</feature>
<dbReference type="EMBL" id="CP110232">
    <property type="protein sequence ID" value="WEG73600.1"/>
    <property type="molecule type" value="Genomic_DNA"/>
</dbReference>
<name>A0AAF0CV53_9ENTE</name>
<organism evidence="4 5">
    <name type="scientific">Vagococcus intermedius</name>
    <dbReference type="NCBI Taxonomy" id="2991418"/>
    <lineage>
        <taxon>Bacteria</taxon>
        <taxon>Bacillati</taxon>
        <taxon>Bacillota</taxon>
        <taxon>Bacilli</taxon>
        <taxon>Lactobacillales</taxon>
        <taxon>Enterococcaceae</taxon>
        <taxon>Vagococcus</taxon>
    </lineage>
</organism>
<accession>A0AAF0CV53</accession>
<dbReference type="AlphaFoldDB" id="A0AAF0CV53"/>
<dbReference type="InterPro" id="IPR027994">
    <property type="entry name" value="WxL_dom"/>
</dbReference>
<evidence type="ECO:0000256" key="2">
    <source>
        <dbReference type="SAM" id="SignalP"/>
    </source>
</evidence>